<dbReference type="InterPro" id="IPR036280">
    <property type="entry name" value="Multihaem_cyt_sf"/>
</dbReference>
<dbReference type="Gene3D" id="1.25.40.10">
    <property type="entry name" value="Tetratricopeptide repeat domain"/>
    <property type="match status" value="2"/>
</dbReference>
<keyword evidence="2" id="KW-0802">TPR repeat</keyword>
<dbReference type="Pfam" id="PF13414">
    <property type="entry name" value="TPR_11"/>
    <property type="match status" value="1"/>
</dbReference>
<dbReference type="Proteomes" id="UP000610931">
    <property type="component" value="Unassembled WGS sequence"/>
</dbReference>
<dbReference type="InterPro" id="IPR016024">
    <property type="entry name" value="ARM-type_fold"/>
</dbReference>
<dbReference type="Gene3D" id="1.25.10.10">
    <property type="entry name" value="Leucine-rich Repeat Variant"/>
    <property type="match status" value="1"/>
</dbReference>
<dbReference type="Gene3D" id="1.10.1130.10">
    <property type="entry name" value="Flavocytochrome C3, Chain A"/>
    <property type="match status" value="3"/>
</dbReference>
<dbReference type="InterPro" id="IPR019734">
    <property type="entry name" value="TPR_rpt"/>
</dbReference>
<evidence type="ECO:0000256" key="1">
    <source>
        <dbReference type="ARBA" id="ARBA00022729"/>
    </source>
</evidence>
<dbReference type="Pfam" id="PF13174">
    <property type="entry name" value="TPR_6"/>
    <property type="match status" value="1"/>
</dbReference>
<dbReference type="SUPFAM" id="SSF48371">
    <property type="entry name" value="ARM repeat"/>
    <property type="match status" value="1"/>
</dbReference>
<dbReference type="EMBL" id="JAELVQ010000016">
    <property type="protein sequence ID" value="MBJ6368891.1"/>
    <property type="molecule type" value="Genomic_DNA"/>
</dbReference>
<feature type="repeat" description="TPR" evidence="2">
    <location>
        <begin position="674"/>
        <end position="707"/>
    </location>
</feature>
<dbReference type="InterPro" id="IPR011989">
    <property type="entry name" value="ARM-like"/>
</dbReference>
<dbReference type="PANTHER" id="PTHR35038">
    <property type="entry name" value="DISSIMILATORY SULFITE REDUCTASE SIRA"/>
    <property type="match status" value="1"/>
</dbReference>
<organism evidence="4 5">
    <name type="scientific">Snuella sedimenti</name>
    <dbReference type="NCBI Taxonomy" id="2798802"/>
    <lineage>
        <taxon>Bacteria</taxon>
        <taxon>Pseudomonadati</taxon>
        <taxon>Bacteroidota</taxon>
        <taxon>Flavobacteriia</taxon>
        <taxon>Flavobacteriales</taxon>
        <taxon>Flavobacteriaceae</taxon>
        <taxon>Snuella</taxon>
    </lineage>
</organism>
<reference evidence="4" key="1">
    <citation type="submission" date="2020-12" db="EMBL/GenBank/DDBJ databases">
        <title>Snuella sp. nov., isolated from sediment in Incheon.</title>
        <authorList>
            <person name="Kim W."/>
        </authorList>
    </citation>
    <scope>NUCLEOTIDE SEQUENCE</scope>
    <source>
        <strain evidence="4">CAU 1569</strain>
    </source>
</reference>
<evidence type="ECO:0000259" key="3">
    <source>
        <dbReference type="Pfam" id="PF13435"/>
    </source>
</evidence>
<dbReference type="Pfam" id="PF14559">
    <property type="entry name" value="TPR_19"/>
    <property type="match status" value="1"/>
</dbReference>
<name>A0A8J7LYR9_9FLAO</name>
<comment type="caution">
    <text evidence="4">The sequence shown here is derived from an EMBL/GenBank/DDBJ whole genome shotgun (WGS) entry which is preliminary data.</text>
</comment>
<dbReference type="InterPro" id="IPR011990">
    <property type="entry name" value="TPR-like_helical_dom_sf"/>
</dbReference>
<dbReference type="SUPFAM" id="SSF48452">
    <property type="entry name" value="TPR-like"/>
    <property type="match status" value="1"/>
</dbReference>
<dbReference type="RefSeq" id="WP_199115650.1">
    <property type="nucleotide sequence ID" value="NZ_JAELVQ010000016.1"/>
</dbReference>
<gene>
    <name evidence="4" type="ORF">JF259_12410</name>
</gene>
<evidence type="ECO:0000313" key="5">
    <source>
        <dbReference type="Proteomes" id="UP000610931"/>
    </source>
</evidence>
<accession>A0A8J7LYR9</accession>
<dbReference type="SUPFAM" id="SSF48695">
    <property type="entry name" value="Multiheme cytochromes"/>
    <property type="match status" value="1"/>
</dbReference>
<dbReference type="Pfam" id="PF13435">
    <property type="entry name" value="Cytochrome_C554"/>
    <property type="match status" value="2"/>
</dbReference>
<feature type="repeat" description="TPR" evidence="2">
    <location>
        <begin position="606"/>
        <end position="639"/>
    </location>
</feature>
<evidence type="ECO:0000313" key="4">
    <source>
        <dbReference type="EMBL" id="MBJ6368891.1"/>
    </source>
</evidence>
<evidence type="ECO:0000256" key="2">
    <source>
        <dbReference type="PROSITE-ProRule" id="PRU00339"/>
    </source>
</evidence>
<dbReference type="SMART" id="SM00028">
    <property type="entry name" value="TPR"/>
    <property type="match status" value="5"/>
</dbReference>
<dbReference type="AlphaFoldDB" id="A0A8J7LYR9"/>
<protein>
    <submittedName>
        <fullName evidence="4">Tetratricopeptide repeat protein</fullName>
    </submittedName>
</protein>
<keyword evidence="5" id="KW-1185">Reference proteome</keyword>
<feature type="repeat" description="TPR" evidence="2">
    <location>
        <begin position="640"/>
        <end position="673"/>
    </location>
</feature>
<dbReference type="PANTHER" id="PTHR35038:SF8">
    <property type="entry name" value="C-TYPE POLYHEME CYTOCHROME OMCC"/>
    <property type="match status" value="1"/>
</dbReference>
<dbReference type="InterPro" id="IPR023155">
    <property type="entry name" value="Cyt_c-552/4"/>
</dbReference>
<sequence length="757" mass="86916">MNYLPFGLKANRILFLLLTLVFISCNKKEAKYISITEENKNIFTSTEIIPDSLFVGDQACKECHKEAFKDWKGSHHDKAMQVVSDSSVLGDFNNVKFRSQGVTSHFYKKGGDFYVNTEGPDGENHDYKIEYTFGVKPLQQYIVKFPNGHYQCLRTAWDTEKKVWFDLYPDFKVVHSEWLHWSRGGLNWNNMCADCHSTNVRKNYNVKSHSYDTKYAIINVSCEACHGPGKEHVDEATKLGERYIAKGDMKMTSRVAPKALVDQCARCHMRREQISEHYNFEGTMLDHYFPQLITEGIYHPDGQILDEDYVYGSFVQSKMYHNNVTCIHCHNPHSLQLKFEDNKLCTQCHEPKQFDTPSHHFHLENTEGAKCINCHMTGKFYMGNDFRRDHSFRIPRPDLSLKYGTPNACTQCHTDKDDTWAWESFKERHGMPKNKHFSELLAPGLTGEDNGLEALLSLAKDTAYPAIARASAVRGMSMYLDANVIDKTLVFLLDHEPLVRGAALDVLGEVNSNAYANYFLPLLKDDKRSVRVKAFFALGGLDELQIPEAYKSAYKKVKTEFNTNLAINADFVGGRVKKANFYLKKENLLEAIKGYESALEIDAMNNVVRTNLANLYYRNGDMDKAEAAFKTIIEQEPKYGDTYYSYALLLAERNRQEEAIEQIKKAIHYMPDNIRLYYNLGLMYTKVGDFIKAEETAVSGLKRAPKNDRLLYILAYVYSEGGQNEKANNIAARLVELYPNNSEYQTFFNQLKLQVNK</sequence>
<dbReference type="InterPro" id="IPR051829">
    <property type="entry name" value="Multiheme_Cytochr_ET"/>
</dbReference>
<dbReference type="PROSITE" id="PS50005">
    <property type="entry name" value="TPR"/>
    <property type="match status" value="3"/>
</dbReference>
<feature type="domain" description="Cytochrome c-552/4" evidence="3">
    <location>
        <begin position="59"/>
        <end position="85"/>
    </location>
</feature>
<proteinExistence type="predicted"/>
<keyword evidence="1" id="KW-0732">Signal</keyword>
<feature type="domain" description="Cytochrome c-552/4" evidence="3">
    <location>
        <begin position="189"/>
        <end position="227"/>
    </location>
</feature>